<dbReference type="OrthoDB" id="984750at2759"/>
<reference evidence="1" key="1">
    <citation type="submission" date="2020-03" db="EMBL/GenBank/DDBJ databases">
        <title>Castanea mollissima Vanexum genome sequencing.</title>
        <authorList>
            <person name="Staton M."/>
        </authorList>
    </citation>
    <scope>NUCLEOTIDE SEQUENCE</scope>
    <source>
        <tissue evidence="1">Leaf</tissue>
    </source>
</reference>
<organism evidence="1 2">
    <name type="scientific">Castanea mollissima</name>
    <name type="common">Chinese chestnut</name>
    <dbReference type="NCBI Taxonomy" id="60419"/>
    <lineage>
        <taxon>Eukaryota</taxon>
        <taxon>Viridiplantae</taxon>
        <taxon>Streptophyta</taxon>
        <taxon>Embryophyta</taxon>
        <taxon>Tracheophyta</taxon>
        <taxon>Spermatophyta</taxon>
        <taxon>Magnoliopsida</taxon>
        <taxon>eudicotyledons</taxon>
        <taxon>Gunneridae</taxon>
        <taxon>Pentapetalae</taxon>
        <taxon>rosids</taxon>
        <taxon>fabids</taxon>
        <taxon>Fagales</taxon>
        <taxon>Fagaceae</taxon>
        <taxon>Castanea</taxon>
    </lineage>
</organism>
<dbReference type="EMBL" id="JRKL02007571">
    <property type="protein sequence ID" value="KAF3947622.1"/>
    <property type="molecule type" value="Genomic_DNA"/>
</dbReference>
<comment type="caution">
    <text evidence="1">The sequence shown here is derived from an EMBL/GenBank/DDBJ whole genome shotgun (WGS) entry which is preliminary data.</text>
</comment>
<sequence>MNHLFMDANGFGQIEIGFETEGPGLEVTKCGARWAYEQDIDDLNQTMRGCSSCSITPYENDLEDSAKDTKTK</sequence>
<proteinExistence type="predicted"/>
<evidence type="ECO:0000313" key="1">
    <source>
        <dbReference type="EMBL" id="KAF3947622.1"/>
    </source>
</evidence>
<dbReference type="AlphaFoldDB" id="A0A8J4V7R3"/>
<keyword evidence="2" id="KW-1185">Reference proteome</keyword>
<evidence type="ECO:0000313" key="2">
    <source>
        <dbReference type="Proteomes" id="UP000737018"/>
    </source>
</evidence>
<dbReference type="Proteomes" id="UP000737018">
    <property type="component" value="Unassembled WGS sequence"/>
</dbReference>
<gene>
    <name evidence="1" type="ORF">CMV_026271</name>
</gene>
<name>A0A8J4V7R3_9ROSI</name>
<accession>A0A8J4V7R3</accession>
<protein>
    <submittedName>
        <fullName evidence="1">Uncharacterized protein</fullName>
    </submittedName>
</protein>